<evidence type="ECO:0000256" key="2">
    <source>
        <dbReference type="ARBA" id="ARBA00022729"/>
    </source>
</evidence>
<dbReference type="Gene3D" id="3.40.190.10">
    <property type="entry name" value="Periplasmic binding protein-like II"/>
    <property type="match status" value="2"/>
</dbReference>
<keyword evidence="2 6" id="KW-0732">Signal</keyword>
<dbReference type="InterPro" id="IPR050490">
    <property type="entry name" value="Bact_solute-bd_prot1"/>
</dbReference>
<evidence type="ECO:0000256" key="1">
    <source>
        <dbReference type="ARBA" id="ARBA00022475"/>
    </source>
</evidence>
<dbReference type="EMBL" id="RKQZ01000001">
    <property type="protein sequence ID" value="RPF20206.1"/>
    <property type="molecule type" value="Genomic_DNA"/>
</dbReference>
<evidence type="ECO:0000256" key="6">
    <source>
        <dbReference type="SAM" id="SignalP"/>
    </source>
</evidence>
<protein>
    <submittedName>
        <fullName evidence="7">Carbohydrate ABC transporter substrate-binding protein (CUT1 family)</fullName>
    </submittedName>
</protein>
<dbReference type="PANTHER" id="PTHR43649">
    <property type="entry name" value="ARABINOSE-BINDING PROTEIN-RELATED"/>
    <property type="match status" value="1"/>
</dbReference>
<proteinExistence type="predicted"/>
<dbReference type="PANTHER" id="PTHR43649:SF33">
    <property type="entry name" value="POLYGALACTURONAN_RHAMNOGALACTURONAN-BINDING PROTEIN YTCQ"/>
    <property type="match status" value="1"/>
</dbReference>
<name>A0A3N4YL93_9MICO</name>
<dbReference type="Proteomes" id="UP000280501">
    <property type="component" value="Unassembled WGS sequence"/>
</dbReference>
<dbReference type="SUPFAM" id="SSF53850">
    <property type="entry name" value="Periplasmic binding protein-like II"/>
    <property type="match status" value="1"/>
</dbReference>
<organism evidence="7 8">
    <name type="scientific">Myceligenerans xiligouense</name>
    <dbReference type="NCBI Taxonomy" id="253184"/>
    <lineage>
        <taxon>Bacteria</taxon>
        <taxon>Bacillati</taxon>
        <taxon>Actinomycetota</taxon>
        <taxon>Actinomycetes</taxon>
        <taxon>Micrococcales</taxon>
        <taxon>Promicromonosporaceae</taxon>
        <taxon>Myceligenerans</taxon>
    </lineage>
</organism>
<feature type="signal peptide" evidence="6">
    <location>
        <begin position="1"/>
        <end position="27"/>
    </location>
</feature>
<sequence length="437" mass="47517">MRLRNHLRGGAVVAAVALTVSACSAQAGGGDTSGEGEVAGEITVITQRTDIVDTVFQEYKAEFEAEYPDVTVNFEAITDYEGEIAVRMNTDDYGDVLLIPNSVQPDQFATFFEPLGSVEEMGQEYRLVEEKAYDGQVYGLSITVNTQGLVYNKKVWEEAGITDLPATPDEFLDDLRAISQNTDAVPYYTNYADGWPLSQWDGNRGAMGDPAYQNTHVAHSDTPWAEDEWHGISDGLLYDVVAEGLSEEDPTTTNWEESKTLLGTGQVATMLLGSWAITQMRQAAEDAGGSAEDIGYMPFPYQVDGTFHAQVAGDYKNAINVNSEHKAAARAWIDWFAKESGYAHDEGGISPLLDGPMPETLGDFEAAGVEYVELEPAPQGKESYEADVVAAAEIDLYGNIYRQQLVDVARGAGGGDKESFFADLNQRWADARASVGE</sequence>
<dbReference type="AlphaFoldDB" id="A0A3N4YL93"/>
<keyword evidence="5" id="KW-0449">Lipoprotein</keyword>
<evidence type="ECO:0000256" key="5">
    <source>
        <dbReference type="ARBA" id="ARBA00023288"/>
    </source>
</evidence>
<dbReference type="OrthoDB" id="2060074at2"/>
<evidence type="ECO:0000256" key="4">
    <source>
        <dbReference type="ARBA" id="ARBA00023139"/>
    </source>
</evidence>
<comment type="caution">
    <text evidence="7">The sequence shown here is derived from an EMBL/GenBank/DDBJ whole genome shotgun (WGS) entry which is preliminary data.</text>
</comment>
<evidence type="ECO:0000313" key="7">
    <source>
        <dbReference type="EMBL" id="RPF20206.1"/>
    </source>
</evidence>
<dbReference type="PROSITE" id="PS51257">
    <property type="entry name" value="PROKAR_LIPOPROTEIN"/>
    <property type="match status" value="1"/>
</dbReference>
<reference evidence="7 8" key="1">
    <citation type="submission" date="2018-11" db="EMBL/GenBank/DDBJ databases">
        <title>Sequencing the genomes of 1000 actinobacteria strains.</title>
        <authorList>
            <person name="Klenk H.-P."/>
        </authorList>
    </citation>
    <scope>NUCLEOTIDE SEQUENCE [LARGE SCALE GENOMIC DNA]</scope>
    <source>
        <strain evidence="7 8">DSM 15700</strain>
    </source>
</reference>
<keyword evidence="3" id="KW-0472">Membrane</keyword>
<keyword evidence="8" id="KW-1185">Reference proteome</keyword>
<keyword evidence="4" id="KW-0564">Palmitate</keyword>
<evidence type="ECO:0000313" key="8">
    <source>
        <dbReference type="Proteomes" id="UP000280501"/>
    </source>
</evidence>
<accession>A0A3N4YL93</accession>
<feature type="chain" id="PRO_5018208737" evidence="6">
    <location>
        <begin position="28"/>
        <end position="437"/>
    </location>
</feature>
<gene>
    <name evidence="7" type="ORF">EDD34_0785</name>
</gene>
<dbReference type="Pfam" id="PF01547">
    <property type="entry name" value="SBP_bac_1"/>
    <property type="match status" value="1"/>
</dbReference>
<dbReference type="RefSeq" id="WP_123813407.1">
    <property type="nucleotide sequence ID" value="NZ_RKQZ01000001.1"/>
</dbReference>
<evidence type="ECO:0000256" key="3">
    <source>
        <dbReference type="ARBA" id="ARBA00023136"/>
    </source>
</evidence>
<keyword evidence="1" id="KW-1003">Cell membrane</keyword>
<dbReference type="InterPro" id="IPR006059">
    <property type="entry name" value="SBP"/>
</dbReference>